<comment type="cofactor">
    <cofactor evidence="1 11">
        <name>heme</name>
        <dbReference type="ChEBI" id="CHEBI:30413"/>
    </cofactor>
</comment>
<keyword evidence="8 12" id="KW-0560">Oxidoreductase</keyword>
<evidence type="ECO:0000256" key="2">
    <source>
        <dbReference type="ARBA" id="ARBA00004167"/>
    </source>
</evidence>
<evidence type="ECO:0000256" key="4">
    <source>
        <dbReference type="ARBA" id="ARBA00022617"/>
    </source>
</evidence>
<organism evidence="14 15">
    <name type="scientific">Zingiber officinale</name>
    <name type="common">Ginger</name>
    <name type="synonym">Amomum zingiber</name>
    <dbReference type="NCBI Taxonomy" id="94328"/>
    <lineage>
        <taxon>Eukaryota</taxon>
        <taxon>Viridiplantae</taxon>
        <taxon>Streptophyta</taxon>
        <taxon>Embryophyta</taxon>
        <taxon>Tracheophyta</taxon>
        <taxon>Spermatophyta</taxon>
        <taxon>Magnoliopsida</taxon>
        <taxon>Liliopsida</taxon>
        <taxon>Zingiberales</taxon>
        <taxon>Zingiberaceae</taxon>
        <taxon>Zingiber</taxon>
    </lineage>
</organism>
<comment type="subcellular location">
    <subcellularLocation>
        <location evidence="2">Membrane</location>
        <topology evidence="2">Single-pass membrane protein</topology>
    </subcellularLocation>
</comment>
<evidence type="ECO:0000256" key="6">
    <source>
        <dbReference type="ARBA" id="ARBA00022723"/>
    </source>
</evidence>
<dbReference type="InterPro" id="IPR036396">
    <property type="entry name" value="Cyt_P450_sf"/>
</dbReference>
<dbReference type="GO" id="GO:0005506">
    <property type="term" value="F:iron ion binding"/>
    <property type="evidence" value="ECO:0007669"/>
    <property type="project" value="InterPro"/>
</dbReference>
<dbReference type="InterPro" id="IPR001128">
    <property type="entry name" value="Cyt_P450"/>
</dbReference>
<keyword evidence="4 11" id="KW-0349">Heme</keyword>
<evidence type="ECO:0000256" key="12">
    <source>
        <dbReference type="RuleBase" id="RU000461"/>
    </source>
</evidence>
<evidence type="ECO:0000256" key="13">
    <source>
        <dbReference type="SAM" id="Phobius"/>
    </source>
</evidence>
<accession>A0A8J5HI67</accession>
<evidence type="ECO:0000256" key="1">
    <source>
        <dbReference type="ARBA" id="ARBA00001971"/>
    </source>
</evidence>
<evidence type="ECO:0000256" key="8">
    <source>
        <dbReference type="ARBA" id="ARBA00023002"/>
    </source>
</evidence>
<feature type="transmembrane region" description="Helical" evidence="13">
    <location>
        <begin position="222"/>
        <end position="243"/>
    </location>
</feature>
<protein>
    <submittedName>
        <fullName evidence="14">Uncharacterized protein</fullName>
    </submittedName>
</protein>
<dbReference type="GO" id="GO:0020037">
    <property type="term" value="F:heme binding"/>
    <property type="evidence" value="ECO:0007669"/>
    <property type="project" value="InterPro"/>
</dbReference>
<keyword evidence="10 13" id="KW-0472">Membrane</keyword>
<evidence type="ECO:0000256" key="9">
    <source>
        <dbReference type="ARBA" id="ARBA00023004"/>
    </source>
</evidence>
<dbReference type="EMBL" id="JACMSC010000004">
    <property type="protein sequence ID" value="KAG6525146.1"/>
    <property type="molecule type" value="Genomic_DNA"/>
</dbReference>
<evidence type="ECO:0000256" key="11">
    <source>
        <dbReference type="PIRSR" id="PIRSR602401-1"/>
    </source>
</evidence>
<evidence type="ECO:0000256" key="3">
    <source>
        <dbReference type="ARBA" id="ARBA00010617"/>
    </source>
</evidence>
<evidence type="ECO:0000256" key="10">
    <source>
        <dbReference type="ARBA" id="ARBA00023136"/>
    </source>
</evidence>
<dbReference type="SUPFAM" id="SSF48264">
    <property type="entry name" value="Cytochrome P450"/>
    <property type="match status" value="1"/>
</dbReference>
<dbReference type="PRINTS" id="PR00463">
    <property type="entry name" value="EP450I"/>
</dbReference>
<dbReference type="PROSITE" id="PS00086">
    <property type="entry name" value="CYTOCHROME_P450"/>
    <property type="match status" value="1"/>
</dbReference>
<dbReference type="InterPro" id="IPR017972">
    <property type="entry name" value="Cyt_P450_CS"/>
</dbReference>
<dbReference type="Gene3D" id="1.10.630.10">
    <property type="entry name" value="Cytochrome P450"/>
    <property type="match status" value="1"/>
</dbReference>
<evidence type="ECO:0000256" key="7">
    <source>
        <dbReference type="ARBA" id="ARBA00022989"/>
    </source>
</evidence>
<keyword evidence="6 11" id="KW-0479">Metal-binding</keyword>
<dbReference type="PANTHER" id="PTHR47944">
    <property type="entry name" value="CYTOCHROME P450 98A9"/>
    <property type="match status" value="1"/>
</dbReference>
<dbReference type="Pfam" id="PF00067">
    <property type="entry name" value="p450"/>
    <property type="match status" value="1"/>
</dbReference>
<feature type="binding site" description="axial binding residue" evidence="11">
    <location>
        <position position="457"/>
    </location>
    <ligand>
        <name>heme</name>
        <dbReference type="ChEBI" id="CHEBI:30413"/>
    </ligand>
    <ligandPart>
        <name>Fe</name>
        <dbReference type="ChEBI" id="CHEBI:18248"/>
    </ligandPart>
</feature>
<dbReference type="Proteomes" id="UP000734854">
    <property type="component" value="Unassembled WGS sequence"/>
</dbReference>
<comment type="similarity">
    <text evidence="3 12">Belongs to the cytochrome P450 family.</text>
</comment>
<keyword evidence="5 13" id="KW-0812">Transmembrane</keyword>
<name>A0A8J5HI67_ZINOF</name>
<proteinExistence type="inferred from homology"/>
<gene>
    <name evidence="14" type="ORF">ZIOFF_015098</name>
</gene>
<keyword evidence="7 13" id="KW-1133">Transmembrane helix</keyword>
<dbReference type="InterPro" id="IPR002401">
    <property type="entry name" value="Cyt_P450_E_grp-I"/>
</dbReference>
<keyword evidence="9 11" id="KW-0408">Iron</keyword>
<evidence type="ECO:0000313" key="14">
    <source>
        <dbReference type="EMBL" id="KAG6525146.1"/>
    </source>
</evidence>
<dbReference type="PRINTS" id="PR00385">
    <property type="entry name" value="P450"/>
</dbReference>
<dbReference type="FunFam" id="1.10.630.10:FF:000097">
    <property type="entry name" value="Cytochrome P-450 19"/>
    <property type="match status" value="1"/>
</dbReference>
<dbReference type="GO" id="GO:0016705">
    <property type="term" value="F:oxidoreductase activity, acting on paired donors, with incorporation or reduction of molecular oxygen"/>
    <property type="evidence" value="ECO:0007669"/>
    <property type="project" value="InterPro"/>
</dbReference>
<dbReference type="GO" id="GO:0080027">
    <property type="term" value="P:response to herbivore"/>
    <property type="evidence" value="ECO:0007669"/>
    <property type="project" value="UniProtKB-ARBA"/>
</dbReference>
<evidence type="ECO:0000313" key="15">
    <source>
        <dbReference type="Proteomes" id="UP000734854"/>
    </source>
</evidence>
<evidence type="ECO:0000256" key="5">
    <source>
        <dbReference type="ARBA" id="ARBA00022692"/>
    </source>
</evidence>
<dbReference type="PANTHER" id="PTHR47944:SF4">
    <property type="entry name" value="OS09G0441700 PROTEIN"/>
    <property type="match status" value="1"/>
</dbReference>
<keyword evidence="12" id="KW-0503">Monooxygenase</keyword>
<reference evidence="14 15" key="1">
    <citation type="submission" date="2020-08" db="EMBL/GenBank/DDBJ databases">
        <title>Plant Genome Project.</title>
        <authorList>
            <person name="Zhang R.-G."/>
        </authorList>
    </citation>
    <scope>NUCLEOTIDE SEQUENCE [LARGE SCALE GENOMIC DNA]</scope>
    <source>
        <tissue evidence="14">Rhizome</tissue>
    </source>
</reference>
<dbReference type="CDD" id="cd20618">
    <property type="entry name" value="CYP71_clan"/>
    <property type="match status" value="1"/>
</dbReference>
<feature type="transmembrane region" description="Helical" evidence="13">
    <location>
        <begin position="20"/>
        <end position="37"/>
    </location>
</feature>
<dbReference type="GO" id="GO:0016020">
    <property type="term" value="C:membrane"/>
    <property type="evidence" value="ECO:0007669"/>
    <property type="project" value="UniProtKB-SubCell"/>
</dbReference>
<dbReference type="GO" id="GO:0010333">
    <property type="term" value="F:terpene synthase activity"/>
    <property type="evidence" value="ECO:0007669"/>
    <property type="project" value="UniProtKB-ARBA"/>
</dbReference>
<dbReference type="AlphaFoldDB" id="A0A8J5HI67"/>
<dbReference type="GO" id="GO:0004497">
    <property type="term" value="F:monooxygenase activity"/>
    <property type="evidence" value="ECO:0007669"/>
    <property type="project" value="UniProtKB-KW"/>
</dbReference>
<comment type="caution">
    <text evidence="14">The sequence shown here is derived from an EMBL/GenBank/DDBJ whole genome shotgun (WGS) entry which is preliminary data.</text>
</comment>
<dbReference type="GO" id="GO:0044550">
    <property type="term" value="P:secondary metabolite biosynthetic process"/>
    <property type="evidence" value="ECO:0007669"/>
    <property type="project" value="UniProtKB-ARBA"/>
</dbReference>
<sequence length="520" mass="58943">MALLSDMINMFRDRNMELIITYLVIAFILVLVPLAGLRHSRRRCRKFNLPPGPKPWPVIGNLHLIGPLTHQSLHALAKKHGPLMYLLLGSRPTVVGSSAAAARFFFKTHDLSFSDRPNTFVTKYTAYNSSDMVWSPYGPYWRQVRRLSLTELFSAKRLHSFSSIRVDEVHSLLRRIFDASPQVVVKEFLFTFAFNVISRMAFGKQYIAQDFKEGIEELVMLFGVFNLGDYIPWLGFLDLLGNVRRMKLLGRKLDSLYEQILVDHEEHRLCEGDAFVAKYTVDVLLLMVDDPTIDNDTRLDRDRVKAFIQSMIVGASGSSSVTIEWAISELVRNPEKQRKAAEELEQVVGRGRWVEEDDIPRLLYLVAVVKETMRLHPAVPLLVPRQAREHAVAGEDCGGYDVPAGTSVLVNVWAMGRDPSVWESPEEFMPERFLGSAVDVKGQDMELLPFGAGRRMCPGYGLGLKMVQLLMANLVHGFEWLPPAGMRPEEVSMEEAPGTTLRREVPLKAIVVPKLPRHLY</sequence>
<keyword evidence="15" id="KW-1185">Reference proteome</keyword>